<evidence type="ECO:0000256" key="4">
    <source>
        <dbReference type="ARBA" id="ARBA00022475"/>
    </source>
</evidence>
<dbReference type="PANTHER" id="PTHR30445:SF3">
    <property type="entry name" value="TRANSPORT PROTEIN YIDE-RELATED"/>
    <property type="match status" value="1"/>
</dbReference>
<comment type="similarity">
    <text evidence="2">Belongs to the AAE transporter (TC 2.A.81) family.</text>
</comment>
<evidence type="ECO:0000259" key="9">
    <source>
        <dbReference type="Pfam" id="PF06826"/>
    </source>
</evidence>
<dbReference type="InterPro" id="IPR050144">
    <property type="entry name" value="AAE_transporter"/>
</dbReference>
<accession>A0A7V5HYH1</accession>
<feature type="transmembrane region" description="Helical" evidence="8">
    <location>
        <begin position="293"/>
        <end position="315"/>
    </location>
</feature>
<protein>
    <submittedName>
        <fullName evidence="10">YidE/YbjL duplication</fullName>
    </submittedName>
</protein>
<feature type="domain" description="YidE/YbjL duplication" evidence="9">
    <location>
        <begin position="15"/>
        <end position="170"/>
    </location>
</feature>
<evidence type="ECO:0000256" key="3">
    <source>
        <dbReference type="ARBA" id="ARBA00022448"/>
    </source>
</evidence>
<dbReference type="Proteomes" id="UP000886070">
    <property type="component" value="Unassembled WGS sequence"/>
</dbReference>
<feature type="transmembrane region" description="Helical" evidence="8">
    <location>
        <begin position="152"/>
        <end position="169"/>
    </location>
</feature>
<feature type="transmembrane region" description="Helical" evidence="8">
    <location>
        <begin position="35"/>
        <end position="52"/>
    </location>
</feature>
<name>A0A7V5HYH1_UNCAE</name>
<evidence type="ECO:0000256" key="8">
    <source>
        <dbReference type="SAM" id="Phobius"/>
    </source>
</evidence>
<evidence type="ECO:0000256" key="2">
    <source>
        <dbReference type="ARBA" id="ARBA00009854"/>
    </source>
</evidence>
<feature type="transmembrane region" description="Helical" evidence="8">
    <location>
        <begin position="354"/>
        <end position="375"/>
    </location>
</feature>
<keyword evidence="6 8" id="KW-1133">Transmembrane helix</keyword>
<dbReference type="EMBL" id="DRTT01000051">
    <property type="protein sequence ID" value="HHF98179.1"/>
    <property type="molecule type" value="Genomic_DNA"/>
</dbReference>
<feature type="transmembrane region" description="Helical" evidence="8">
    <location>
        <begin position="58"/>
        <end position="75"/>
    </location>
</feature>
<keyword evidence="5 8" id="KW-0812">Transmembrane</keyword>
<evidence type="ECO:0000256" key="5">
    <source>
        <dbReference type="ARBA" id="ARBA00022692"/>
    </source>
</evidence>
<dbReference type="PANTHER" id="PTHR30445">
    <property type="entry name" value="K(+)_H(+) ANTIPORTER SUBUNIT KHTT"/>
    <property type="match status" value="1"/>
</dbReference>
<evidence type="ECO:0000256" key="7">
    <source>
        <dbReference type="ARBA" id="ARBA00023136"/>
    </source>
</evidence>
<keyword evidence="3" id="KW-0813">Transport</keyword>
<feature type="transmembrane region" description="Helical" evidence="8">
    <location>
        <begin position="202"/>
        <end position="219"/>
    </location>
</feature>
<dbReference type="Pfam" id="PF06826">
    <property type="entry name" value="Asp-Al_Ex"/>
    <property type="match status" value="2"/>
</dbReference>
<feature type="transmembrane region" description="Helical" evidence="8">
    <location>
        <begin position="231"/>
        <end position="251"/>
    </location>
</feature>
<evidence type="ECO:0000313" key="10">
    <source>
        <dbReference type="EMBL" id="HHF98179.1"/>
    </source>
</evidence>
<feature type="transmembrane region" description="Helical" evidence="8">
    <location>
        <begin position="322"/>
        <end position="342"/>
    </location>
</feature>
<dbReference type="GO" id="GO:0005886">
    <property type="term" value="C:plasma membrane"/>
    <property type="evidence" value="ECO:0007669"/>
    <property type="project" value="UniProtKB-SubCell"/>
</dbReference>
<proteinExistence type="inferred from homology"/>
<sequence length="380" mass="39817">MDFLNTLVKDQIFLLFLTVALGSLLGKISVRGVSIGISGTLFVGLFFGAMGGSVDKGFSLFNLIIFITAVGLLAAKDIVRVLKLHGVKFITLGVIAPIISAIITCILVFVYSGEVDSVLIAGTYTGAMTSSPGLAAALEATGGNNLVTLGHSIGYIPGVISVILFVQLAPKVFRFNVHREIENSSILLDGEKDKSGKIFKRVFSLVIFSLFAIGGMLLGKVRFPLPFIGDIKLGSTGGVLVFSLFAGSILYKKGKFPFDEGVLDVIRAVALAFFLGVVGIQAGGSIVATFKQAGVLLLMIGALGSISPIIAAFLVGRYIYKLDWVVLTGAICGAMTSTPGLGIAIETTGKKEPAAAYGAVYPVALIMVVLCTRVLHKIFG</sequence>
<comment type="caution">
    <text evidence="10">The sequence shown here is derived from an EMBL/GenBank/DDBJ whole genome shotgun (WGS) entry which is preliminary data.</text>
</comment>
<evidence type="ECO:0000256" key="6">
    <source>
        <dbReference type="ARBA" id="ARBA00022989"/>
    </source>
</evidence>
<evidence type="ECO:0000256" key="1">
    <source>
        <dbReference type="ARBA" id="ARBA00004651"/>
    </source>
</evidence>
<dbReference type="InterPro" id="IPR006512">
    <property type="entry name" value="YidE_YbjL"/>
</dbReference>
<reference evidence="10" key="1">
    <citation type="journal article" date="2020" name="mSystems">
        <title>Genome- and Community-Level Interaction Insights into Carbon Utilization and Element Cycling Functions of Hydrothermarchaeota in Hydrothermal Sediment.</title>
        <authorList>
            <person name="Zhou Z."/>
            <person name="Liu Y."/>
            <person name="Xu W."/>
            <person name="Pan J."/>
            <person name="Luo Z.H."/>
            <person name="Li M."/>
        </authorList>
    </citation>
    <scope>NUCLEOTIDE SEQUENCE [LARGE SCALE GENOMIC DNA]</scope>
    <source>
        <strain evidence="10">HyVt-92</strain>
    </source>
</reference>
<feature type="domain" description="YidE/YbjL duplication" evidence="9">
    <location>
        <begin position="209"/>
        <end position="376"/>
    </location>
</feature>
<organism evidence="10">
    <name type="scientific">Aerophobetes bacterium</name>
    <dbReference type="NCBI Taxonomy" id="2030807"/>
    <lineage>
        <taxon>Bacteria</taxon>
        <taxon>Candidatus Aerophobota</taxon>
    </lineage>
</organism>
<keyword evidence="4" id="KW-1003">Cell membrane</keyword>
<feature type="transmembrane region" description="Helical" evidence="8">
    <location>
        <begin position="263"/>
        <end position="287"/>
    </location>
</feature>
<gene>
    <name evidence="10" type="ORF">ENL39_01670</name>
</gene>
<dbReference type="AlphaFoldDB" id="A0A7V5HYH1"/>
<dbReference type="NCBIfam" id="TIGR01625">
    <property type="entry name" value="YidE_YbjL_dupl"/>
    <property type="match status" value="1"/>
</dbReference>
<keyword evidence="7 8" id="KW-0472">Membrane</keyword>
<comment type="subcellular location">
    <subcellularLocation>
        <location evidence="1">Cell membrane</location>
        <topology evidence="1">Multi-pass membrane protein</topology>
    </subcellularLocation>
</comment>
<feature type="transmembrane region" description="Helical" evidence="8">
    <location>
        <begin position="87"/>
        <end position="111"/>
    </location>
</feature>